<dbReference type="CDD" id="cd00118">
    <property type="entry name" value="LysM"/>
    <property type="match status" value="1"/>
</dbReference>
<evidence type="ECO:0000259" key="4">
    <source>
        <dbReference type="PROSITE" id="PS50911"/>
    </source>
</evidence>
<name>A0A1G6DDW4_9STRE</name>
<dbReference type="AlphaFoldDB" id="A0A1G6DDW4"/>
<evidence type="ECO:0000256" key="2">
    <source>
        <dbReference type="ARBA" id="ARBA00022801"/>
    </source>
</evidence>
<dbReference type="EMBL" id="FMXP01000037">
    <property type="protein sequence ID" value="SDB43336.1"/>
    <property type="molecule type" value="Genomic_DNA"/>
</dbReference>
<keyword evidence="1 3" id="KW-0732">Signal</keyword>
<dbReference type="Gene3D" id="3.90.1720.10">
    <property type="entry name" value="endopeptidase domain like (from Nostoc punctiforme)"/>
    <property type="match status" value="1"/>
</dbReference>
<dbReference type="Gene3D" id="3.10.350.10">
    <property type="entry name" value="LysM domain"/>
    <property type="match status" value="1"/>
</dbReference>
<dbReference type="InterPro" id="IPR038765">
    <property type="entry name" value="Papain-like_cys_pep_sf"/>
</dbReference>
<feature type="domain" description="Peptidase C51" evidence="4">
    <location>
        <begin position="95"/>
        <end position="219"/>
    </location>
</feature>
<proteinExistence type="predicted"/>
<organism evidence="6 7">
    <name type="scientific">Streptococcus henryi</name>
    <dbReference type="NCBI Taxonomy" id="439219"/>
    <lineage>
        <taxon>Bacteria</taxon>
        <taxon>Bacillati</taxon>
        <taxon>Bacillota</taxon>
        <taxon>Bacilli</taxon>
        <taxon>Lactobacillales</taxon>
        <taxon>Streptococcaceae</taxon>
        <taxon>Streptococcus</taxon>
    </lineage>
</organism>
<dbReference type="eggNOG" id="COG3942">
    <property type="taxonomic scope" value="Bacteria"/>
</dbReference>
<gene>
    <name evidence="6" type="ORF">SAMN02910293_02140</name>
</gene>
<dbReference type="Proteomes" id="UP000182508">
    <property type="component" value="Unassembled WGS sequence"/>
</dbReference>
<dbReference type="STRING" id="439219.SAMN02910293_02140"/>
<dbReference type="Pfam" id="PF05257">
    <property type="entry name" value="CHAP"/>
    <property type="match status" value="1"/>
</dbReference>
<dbReference type="SUPFAM" id="SSF54001">
    <property type="entry name" value="Cysteine proteinases"/>
    <property type="match status" value="1"/>
</dbReference>
<evidence type="ECO:0000313" key="7">
    <source>
        <dbReference type="Proteomes" id="UP000182508"/>
    </source>
</evidence>
<keyword evidence="2" id="KW-0378">Hydrolase</keyword>
<dbReference type="SMART" id="SM00257">
    <property type="entry name" value="LysM"/>
    <property type="match status" value="1"/>
</dbReference>
<dbReference type="RefSeq" id="WP_018164653.1">
    <property type="nucleotide sequence ID" value="NZ_FMXP01000037.1"/>
</dbReference>
<feature type="domain" description="LysM" evidence="5">
    <location>
        <begin position="35"/>
        <end position="79"/>
    </location>
</feature>
<dbReference type="Pfam" id="PF01476">
    <property type="entry name" value="LysM"/>
    <property type="match status" value="1"/>
</dbReference>
<evidence type="ECO:0000259" key="5">
    <source>
        <dbReference type="PROSITE" id="PS51782"/>
    </source>
</evidence>
<dbReference type="InterPro" id="IPR018392">
    <property type="entry name" value="LysM"/>
</dbReference>
<dbReference type="SUPFAM" id="SSF54106">
    <property type="entry name" value="LysM domain"/>
    <property type="match status" value="1"/>
</dbReference>
<dbReference type="PROSITE" id="PS50911">
    <property type="entry name" value="CHAP"/>
    <property type="match status" value="1"/>
</dbReference>
<evidence type="ECO:0000256" key="3">
    <source>
        <dbReference type="SAM" id="SignalP"/>
    </source>
</evidence>
<dbReference type="InterPro" id="IPR007921">
    <property type="entry name" value="CHAP_dom"/>
</dbReference>
<feature type="signal peptide" evidence="3">
    <location>
        <begin position="1"/>
        <end position="25"/>
    </location>
</feature>
<reference evidence="6 7" key="1">
    <citation type="submission" date="2016-10" db="EMBL/GenBank/DDBJ databases">
        <authorList>
            <person name="de Groot N.N."/>
        </authorList>
    </citation>
    <scope>NUCLEOTIDE SEQUENCE [LARGE SCALE GENOMIC DNA]</scope>
    <source>
        <strain evidence="6 7">A-4</strain>
    </source>
</reference>
<protein>
    <submittedName>
        <fullName evidence="6">LysM domain-containing protein</fullName>
    </submittedName>
</protein>
<dbReference type="InterPro" id="IPR009148">
    <property type="entry name" value="PcsB-like"/>
</dbReference>
<accession>A0A1G6DDW4</accession>
<dbReference type="InterPro" id="IPR036779">
    <property type="entry name" value="LysM_dom_sf"/>
</dbReference>
<dbReference type="PRINTS" id="PR01852">
    <property type="entry name" value="SIBAPROTEIN"/>
</dbReference>
<feature type="chain" id="PRO_5038620834" evidence="3">
    <location>
        <begin position="26"/>
        <end position="222"/>
    </location>
</feature>
<sequence length="222" mass="24377">MNQKKTKTNTLAKAALGVSSLLAAAYVGTSSVDADSYTIQYGDSFYSIASQYGMDIYDLAALNNMTIDSLILPGQEISVSSSVTTYYQTSVVETVTTETSFTYQKDENGLITNTYPIGQCTWAVKELASWVGDWWGNGGDWASSASLQGYRVGYTPMVGSIICWTDGGYGHVAYVTEVAQDGRIQVLEANYNDQQWIDNYRGWFDPSNSETPGNVSYIYPNF</sequence>
<evidence type="ECO:0000256" key="1">
    <source>
        <dbReference type="ARBA" id="ARBA00022729"/>
    </source>
</evidence>
<dbReference type="GO" id="GO:0016787">
    <property type="term" value="F:hydrolase activity"/>
    <property type="evidence" value="ECO:0007669"/>
    <property type="project" value="UniProtKB-KW"/>
</dbReference>
<keyword evidence="7" id="KW-1185">Reference proteome</keyword>
<evidence type="ECO:0000313" key="6">
    <source>
        <dbReference type="EMBL" id="SDB43336.1"/>
    </source>
</evidence>
<dbReference type="PROSITE" id="PS51782">
    <property type="entry name" value="LYSM"/>
    <property type="match status" value="1"/>
</dbReference>